<sequence>MNLVLILTILVLILVLYSIGITILHLTEREERSTSIAVEDIDYKLDYIQSRLKKIRRETPSYIDLDIKDR</sequence>
<accession>M1QBG7</accession>
<proteinExistence type="predicted"/>
<name>M1QBG7_9ZZZZ</name>
<protein>
    <submittedName>
        <fullName evidence="1">Uncharacterized protein</fullName>
    </submittedName>
</protein>
<reference evidence="1" key="1">
    <citation type="journal article" date="2013" name="Syst. Appl. Microbiol.">
        <title>New insights into the archaeal diversity of a hypersaline microbial mat obtained by a metagenomic approach.</title>
        <authorList>
            <person name="Lopez-Lopez A."/>
            <person name="Richter M."/>
            <person name="Pena A."/>
            <person name="Tamames J."/>
            <person name="Rossello-Mora R."/>
        </authorList>
    </citation>
    <scope>NUCLEOTIDE SEQUENCE</scope>
</reference>
<gene>
    <name evidence="1" type="ORF">FLSS-23_0008</name>
</gene>
<organism evidence="1">
    <name type="scientific">uncultured organism</name>
    <dbReference type="NCBI Taxonomy" id="155900"/>
    <lineage>
        <taxon>unclassified sequences</taxon>
        <taxon>environmental samples</taxon>
    </lineage>
</organism>
<dbReference type="AlphaFoldDB" id="M1QBG7"/>
<evidence type="ECO:0000313" key="1">
    <source>
        <dbReference type="EMBL" id="AGF93343.1"/>
    </source>
</evidence>
<dbReference type="EMBL" id="JX684089">
    <property type="protein sequence ID" value="AGF93343.1"/>
    <property type="molecule type" value="Genomic_DNA"/>
</dbReference>